<evidence type="ECO:0000256" key="8">
    <source>
        <dbReference type="ARBA" id="ARBA00022786"/>
    </source>
</evidence>
<dbReference type="GO" id="GO:0008270">
    <property type="term" value="F:zinc ion binding"/>
    <property type="evidence" value="ECO:0007669"/>
    <property type="project" value="UniProtKB-KW"/>
</dbReference>
<dbReference type="EMBL" id="CAKOGP040001981">
    <property type="protein sequence ID" value="CAJ1959228.1"/>
    <property type="molecule type" value="Genomic_DNA"/>
</dbReference>
<evidence type="ECO:0000313" key="16">
    <source>
        <dbReference type="EMBL" id="CAJ1959228.1"/>
    </source>
</evidence>
<keyword evidence="6" id="KW-0479">Metal-binding</keyword>
<feature type="region of interest" description="Disordered" evidence="13">
    <location>
        <begin position="188"/>
        <end position="208"/>
    </location>
</feature>
<keyword evidence="11" id="KW-0472">Membrane</keyword>
<feature type="domain" description="RING-type" evidence="15">
    <location>
        <begin position="303"/>
        <end position="348"/>
    </location>
</feature>
<dbReference type="GO" id="GO:0016020">
    <property type="term" value="C:membrane"/>
    <property type="evidence" value="ECO:0007669"/>
    <property type="project" value="UniProtKB-SubCell"/>
</dbReference>
<dbReference type="PANTHER" id="PTHR45977">
    <property type="entry name" value="TARGET OF ERK KINASE MPK-1"/>
    <property type="match status" value="1"/>
</dbReference>
<keyword evidence="14" id="KW-0732">Signal</keyword>
<gene>
    <name evidence="16" type="ORF">CYCCA115_LOCUS17649</name>
</gene>
<keyword evidence="4" id="KW-0808">Transferase</keyword>
<evidence type="ECO:0000256" key="12">
    <source>
        <dbReference type="PROSITE-ProRule" id="PRU00175"/>
    </source>
</evidence>
<evidence type="ECO:0000256" key="13">
    <source>
        <dbReference type="SAM" id="MobiDB-lite"/>
    </source>
</evidence>
<dbReference type="AlphaFoldDB" id="A0AAD2G0P1"/>
<reference evidence="16" key="1">
    <citation type="submission" date="2023-08" db="EMBL/GenBank/DDBJ databases">
        <authorList>
            <person name="Audoor S."/>
            <person name="Bilcke G."/>
        </authorList>
    </citation>
    <scope>NUCLEOTIDE SEQUENCE</scope>
</reference>
<dbReference type="SMART" id="SM00184">
    <property type="entry name" value="RING"/>
    <property type="match status" value="1"/>
</dbReference>
<evidence type="ECO:0000256" key="9">
    <source>
        <dbReference type="ARBA" id="ARBA00022833"/>
    </source>
</evidence>
<sequence length="354" mass="40109">MMNLPLKSSSFLLLIYLVACPISNADDLGDRVSRSSNQPSSFPTIVSFTEHPATLVDGPSTYPSAAPIATTIDSQSLPPSIRDSTSQDNICTNDPDWWLDYEYMVFWARETEELRCDDARVECCSKGNLGFAKDYCCKCSSLTNDCPAIPEDTKSFYSQVLTGLAFVSGILISLKAMRTMELRTTRQTMMARRQQQRENNDNQGLTEEERNNARYELFASGFHFQEVLPDKSNITVDGVRNNKSASLKQQDEENSHDEESKTEVADNDDDELVVPERSRHLGENPLRLPTSTWRKQPAVKDECCICLECYIPGETICAPVTERCDHVFHEGCIYEWFKRGNDKCPLCRIEFLKD</sequence>
<dbReference type="PROSITE" id="PS50089">
    <property type="entry name" value="ZF_RING_2"/>
    <property type="match status" value="1"/>
</dbReference>
<keyword evidence="9" id="KW-0862">Zinc</keyword>
<evidence type="ECO:0000256" key="11">
    <source>
        <dbReference type="ARBA" id="ARBA00023136"/>
    </source>
</evidence>
<dbReference type="GO" id="GO:0016567">
    <property type="term" value="P:protein ubiquitination"/>
    <property type="evidence" value="ECO:0007669"/>
    <property type="project" value="TreeGrafter"/>
</dbReference>
<evidence type="ECO:0000256" key="10">
    <source>
        <dbReference type="ARBA" id="ARBA00022989"/>
    </source>
</evidence>
<evidence type="ECO:0000256" key="4">
    <source>
        <dbReference type="ARBA" id="ARBA00022679"/>
    </source>
</evidence>
<keyword evidence="8" id="KW-0833">Ubl conjugation pathway</keyword>
<dbReference type="SUPFAM" id="SSF57850">
    <property type="entry name" value="RING/U-box"/>
    <property type="match status" value="1"/>
</dbReference>
<evidence type="ECO:0000256" key="3">
    <source>
        <dbReference type="ARBA" id="ARBA00012483"/>
    </source>
</evidence>
<evidence type="ECO:0000259" key="15">
    <source>
        <dbReference type="PROSITE" id="PS50089"/>
    </source>
</evidence>
<feature type="signal peptide" evidence="14">
    <location>
        <begin position="1"/>
        <end position="25"/>
    </location>
</feature>
<organism evidence="16 17">
    <name type="scientific">Cylindrotheca closterium</name>
    <dbReference type="NCBI Taxonomy" id="2856"/>
    <lineage>
        <taxon>Eukaryota</taxon>
        <taxon>Sar</taxon>
        <taxon>Stramenopiles</taxon>
        <taxon>Ochrophyta</taxon>
        <taxon>Bacillariophyta</taxon>
        <taxon>Bacillariophyceae</taxon>
        <taxon>Bacillariophycidae</taxon>
        <taxon>Bacillariales</taxon>
        <taxon>Bacillariaceae</taxon>
        <taxon>Cylindrotheca</taxon>
    </lineage>
</organism>
<dbReference type="Proteomes" id="UP001295423">
    <property type="component" value="Unassembled WGS sequence"/>
</dbReference>
<feature type="compositionally biased region" description="Basic and acidic residues" evidence="13">
    <location>
        <begin position="249"/>
        <end position="264"/>
    </location>
</feature>
<name>A0AAD2G0P1_9STRA</name>
<accession>A0AAD2G0P1</accession>
<dbReference type="GO" id="GO:0006511">
    <property type="term" value="P:ubiquitin-dependent protein catabolic process"/>
    <property type="evidence" value="ECO:0007669"/>
    <property type="project" value="TreeGrafter"/>
</dbReference>
<comment type="subcellular location">
    <subcellularLocation>
        <location evidence="2">Membrane</location>
        <topology evidence="2">Multi-pass membrane protein</topology>
    </subcellularLocation>
</comment>
<evidence type="ECO:0000256" key="5">
    <source>
        <dbReference type="ARBA" id="ARBA00022692"/>
    </source>
</evidence>
<dbReference type="Pfam" id="PF13639">
    <property type="entry name" value="zf-RING_2"/>
    <property type="match status" value="1"/>
</dbReference>
<dbReference type="GO" id="GO:0061630">
    <property type="term" value="F:ubiquitin protein ligase activity"/>
    <property type="evidence" value="ECO:0007669"/>
    <property type="project" value="UniProtKB-EC"/>
</dbReference>
<protein>
    <recommendedName>
        <fullName evidence="3">RING-type E3 ubiquitin transferase</fullName>
        <ecNumber evidence="3">2.3.2.27</ecNumber>
    </recommendedName>
</protein>
<keyword evidence="17" id="KW-1185">Reference proteome</keyword>
<evidence type="ECO:0000256" key="7">
    <source>
        <dbReference type="ARBA" id="ARBA00022771"/>
    </source>
</evidence>
<evidence type="ECO:0000256" key="2">
    <source>
        <dbReference type="ARBA" id="ARBA00004141"/>
    </source>
</evidence>
<comment type="catalytic activity">
    <reaction evidence="1">
        <text>S-ubiquitinyl-[E2 ubiquitin-conjugating enzyme]-L-cysteine + [acceptor protein]-L-lysine = [E2 ubiquitin-conjugating enzyme]-L-cysteine + N(6)-ubiquitinyl-[acceptor protein]-L-lysine.</text>
        <dbReference type="EC" id="2.3.2.27"/>
    </reaction>
</comment>
<dbReference type="PANTHER" id="PTHR45977:SF13">
    <property type="entry name" value="GB|AAF27103.1"/>
    <property type="match status" value="1"/>
</dbReference>
<keyword evidence="7 12" id="KW-0863">Zinc-finger</keyword>
<dbReference type="Gene3D" id="3.30.40.10">
    <property type="entry name" value="Zinc/RING finger domain, C3HC4 (zinc finger)"/>
    <property type="match status" value="1"/>
</dbReference>
<dbReference type="InterPro" id="IPR013083">
    <property type="entry name" value="Znf_RING/FYVE/PHD"/>
</dbReference>
<feature type="region of interest" description="Disordered" evidence="13">
    <location>
        <begin position="245"/>
        <end position="269"/>
    </location>
</feature>
<dbReference type="EC" id="2.3.2.27" evidence="3"/>
<proteinExistence type="predicted"/>
<dbReference type="InterPro" id="IPR001841">
    <property type="entry name" value="Znf_RING"/>
</dbReference>
<evidence type="ECO:0000256" key="1">
    <source>
        <dbReference type="ARBA" id="ARBA00000900"/>
    </source>
</evidence>
<evidence type="ECO:0000256" key="6">
    <source>
        <dbReference type="ARBA" id="ARBA00022723"/>
    </source>
</evidence>
<feature type="chain" id="PRO_5041907870" description="RING-type E3 ubiquitin transferase" evidence="14">
    <location>
        <begin position="26"/>
        <end position="354"/>
    </location>
</feature>
<keyword evidence="5" id="KW-0812">Transmembrane</keyword>
<comment type="caution">
    <text evidence="16">The sequence shown here is derived from an EMBL/GenBank/DDBJ whole genome shotgun (WGS) entry which is preliminary data.</text>
</comment>
<evidence type="ECO:0000256" key="14">
    <source>
        <dbReference type="SAM" id="SignalP"/>
    </source>
</evidence>
<keyword evidence="10" id="KW-1133">Transmembrane helix</keyword>
<evidence type="ECO:0000313" key="17">
    <source>
        <dbReference type="Proteomes" id="UP001295423"/>
    </source>
</evidence>